<dbReference type="Proteomes" id="UP000635142">
    <property type="component" value="Unassembled WGS sequence"/>
</dbReference>
<dbReference type="PANTHER" id="PTHR30629">
    <property type="entry name" value="PROPHAGE INTEGRASE"/>
    <property type="match status" value="1"/>
</dbReference>
<dbReference type="InterPro" id="IPR025166">
    <property type="entry name" value="Integrase_DNA_bind_dom"/>
</dbReference>
<dbReference type="InterPro" id="IPR050808">
    <property type="entry name" value="Phage_Integrase"/>
</dbReference>
<dbReference type="InterPro" id="IPR038488">
    <property type="entry name" value="Integrase_DNA-bd_sf"/>
</dbReference>
<dbReference type="PANTHER" id="PTHR30629:SF2">
    <property type="entry name" value="PROPHAGE INTEGRASE INTS-RELATED"/>
    <property type="match status" value="1"/>
</dbReference>
<gene>
    <name evidence="4" type="ORF">H9Q16_16045</name>
</gene>
<evidence type="ECO:0000313" key="4">
    <source>
        <dbReference type="EMBL" id="MBD3665445.1"/>
    </source>
</evidence>
<name>A0A927D5A0_9RHOB</name>
<comment type="caution">
    <text evidence="4">The sequence shown here is derived from an EMBL/GenBank/DDBJ whole genome shotgun (WGS) entry which is preliminary data.</text>
</comment>
<evidence type="ECO:0000259" key="3">
    <source>
        <dbReference type="Pfam" id="PF13356"/>
    </source>
</evidence>
<keyword evidence="2" id="KW-0229">DNA integration</keyword>
<protein>
    <submittedName>
        <fullName evidence="4">DUF4102 domain-containing protein</fullName>
    </submittedName>
</protein>
<evidence type="ECO:0000256" key="2">
    <source>
        <dbReference type="ARBA" id="ARBA00022908"/>
    </source>
</evidence>
<dbReference type="EMBL" id="JACTAG010000002">
    <property type="protein sequence ID" value="MBD3665445.1"/>
    <property type="molecule type" value="Genomic_DNA"/>
</dbReference>
<accession>A0A927D5A0</accession>
<reference evidence="4" key="1">
    <citation type="submission" date="2020-08" db="EMBL/GenBank/DDBJ databases">
        <title>Sulfitobacter aestuariivivens sp. nov., isolated from a tidal flat.</title>
        <authorList>
            <person name="Park S."/>
            <person name="Yoon J.-H."/>
        </authorList>
    </citation>
    <scope>NUCLEOTIDE SEQUENCE</scope>
    <source>
        <strain evidence="4">TSTF-M16</strain>
    </source>
</reference>
<comment type="similarity">
    <text evidence="1">Belongs to the 'phage' integrase family.</text>
</comment>
<organism evidence="4 5">
    <name type="scientific">Sulfitobacter aestuariivivens</name>
    <dbReference type="NCBI Taxonomy" id="2766981"/>
    <lineage>
        <taxon>Bacteria</taxon>
        <taxon>Pseudomonadati</taxon>
        <taxon>Pseudomonadota</taxon>
        <taxon>Alphaproteobacteria</taxon>
        <taxon>Rhodobacterales</taxon>
        <taxon>Roseobacteraceae</taxon>
        <taxon>Sulfitobacter</taxon>
    </lineage>
</organism>
<dbReference type="Pfam" id="PF13356">
    <property type="entry name" value="Arm-DNA-bind_3"/>
    <property type="match status" value="1"/>
</dbReference>
<dbReference type="Gene3D" id="3.30.160.390">
    <property type="entry name" value="Integrase, DNA-binding domain"/>
    <property type="match status" value="1"/>
</dbReference>
<sequence>MPLSDLQIRGAKQKDKPFRLCDGLGLHVLVKPTGAKLWQFRYRFMGREKLLSRGKYPIVTLADARRRRDDAKRLVETGTDPSVQKKVDSIDAHVKARMTFKEIADEYHDNLVDRGLAFATLR</sequence>
<keyword evidence="5" id="KW-1185">Reference proteome</keyword>
<dbReference type="GO" id="GO:0015074">
    <property type="term" value="P:DNA integration"/>
    <property type="evidence" value="ECO:0007669"/>
    <property type="project" value="UniProtKB-KW"/>
</dbReference>
<feature type="domain" description="Integrase DNA-binding" evidence="3">
    <location>
        <begin position="3"/>
        <end position="86"/>
    </location>
</feature>
<proteinExistence type="inferred from homology"/>
<evidence type="ECO:0000313" key="5">
    <source>
        <dbReference type="Proteomes" id="UP000635142"/>
    </source>
</evidence>
<evidence type="ECO:0000256" key="1">
    <source>
        <dbReference type="ARBA" id="ARBA00008857"/>
    </source>
</evidence>
<dbReference type="AlphaFoldDB" id="A0A927D5A0"/>